<organism evidence="3 4">
    <name type="scientific">Clostridium neuense</name>
    <dbReference type="NCBI Taxonomy" id="1728934"/>
    <lineage>
        <taxon>Bacteria</taxon>
        <taxon>Bacillati</taxon>
        <taxon>Bacillota</taxon>
        <taxon>Clostridia</taxon>
        <taxon>Eubacteriales</taxon>
        <taxon>Clostridiaceae</taxon>
        <taxon>Clostridium</taxon>
    </lineage>
</organism>
<dbReference type="InterPro" id="IPR036938">
    <property type="entry name" value="PAP2/HPO_sf"/>
</dbReference>
<evidence type="ECO:0000259" key="2">
    <source>
        <dbReference type="Pfam" id="PF01569"/>
    </source>
</evidence>
<feature type="domain" description="Phosphatidic acid phosphatase type 2/haloperoxidase" evidence="2">
    <location>
        <begin position="99"/>
        <end position="205"/>
    </location>
</feature>
<dbReference type="Pfam" id="PF01569">
    <property type="entry name" value="PAP2"/>
    <property type="match status" value="1"/>
</dbReference>
<dbReference type="RefSeq" id="WP_406786428.1">
    <property type="nucleotide sequence ID" value="NZ_JBJIAA010000003.1"/>
</dbReference>
<dbReference type="SUPFAM" id="SSF48317">
    <property type="entry name" value="Acid phosphatase/Vanadium-dependent haloperoxidase"/>
    <property type="match status" value="1"/>
</dbReference>
<dbReference type="Proteomes" id="UP001623592">
    <property type="component" value="Unassembled WGS sequence"/>
</dbReference>
<keyword evidence="1" id="KW-0472">Membrane</keyword>
<comment type="caution">
    <text evidence="3">The sequence shown here is derived from an EMBL/GenBank/DDBJ whole genome shotgun (WGS) entry which is preliminary data.</text>
</comment>
<keyword evidence="1" id="KW-0812">Transmembrane</keyword>
<dbReference type="InterPro" id="IPR000326">
    <property type="entry name" value="PAP2/HPO"/>
</dbReference>
<feature type="transmembrane region" description="Helical" evidence="1">
    <location>
        <begin position="44"/>
        <end position="71"/>
    </location>
</feature>
<dbReference type="EMBL" id="JBJIAA010000003">
    <property type="protein sequence ID" value="MFL0249765.1"/>
    <property type="molecule type" value="Genomic_DNA"/>
</dbReference>
<feature type="transmembrane region" description="Helical" evidence="1">
    <location>
        <begin position="182"/>
        <end position="203"/>
    </location>
</feature>
<evidence type="ECO:0000313" key="3">
    <source>
        <dbReference type="EMBL" id="MFL0249765.1"/>
    </source>
</evidence>
<reference evidence="3 4" key="1">
    <citation type="submission" date="2024-11" db="EMBL/GenBank/DDBJ databases">
        <authorList>
            <person name="Heng Y.C."/>
            <person name="Lim A.C.H."/>
            <person name="Lee J.K.Y."/>
            <person name="Kittelmann S."/>
        </authorList>
    </citation>
    <scope>NUCLEOTIDE SEQUENCE [LARGE SCALE GENOMIC DNA]</scope>
    <source>
        <strain evidence="3 4">WILCCON 0114</strain>
    </source>
</reference>
<feature type="transmembrane region" description="Helical" evidence="1">
    <location>
        <begin position="80"/>
        <end position="98"/>
    </location>
</feature>
<feature type="transmembrane region" description="Helical" evidence="1">
    <location>
        <begin position="158"/>
        <end position="176"/>
    </location>
</feature>
<evidence type="ECO:0000313" key="4">
    <source>
        <dbReference type="Proteomes" id="UP001623592"/>
    </source>
</evidence>
<sequence>MFNKIKNNKAILQVFIYLMLVTIFLIENNINLGGHKIYCKLDDIIPFIPAFIVPYCLWFLFIVGTGIIFLLKSKIDLEKTFLSINICMGIGLLTYFIYPSYITIRPKTYGKDIFSQAVKLLQEGDSPASVCPSLHVAISISLYTGIIDSFFFKNRFGIKIFAAILTFFICISTLFIKQHSAIDVAFGLILGFASYIFVYKVYFNENSVLKHAKEVTPQELHYKNDNF</sequence>
<dbReference type="Gene3D" id="1.20.144.10">
    <property type="entry name" value="Phosphatidic acid phosphatase type 2/haloperoxidase"/>
    <property type="match status" value="1"/>
</dbReference>
<gene>
    <name evidence="3" type="ORF">ACJDT4_04975</name>
</gene>
<evidence type="ECO:0000256" key="1">
    <source>
        <dbReference type="SAM" id="Phobius"/>
    </source>
</evidence>
<name>A0ABW8TCT5_9CLOT</name>
<protein>
    <submittedName>
        <fullName evidence="3">Phosphatase PAP2 family protein</fullName>
    </submittedName>
</protein>
<keyword evidence="4" id="KW-1185">Reference proteome</keyword>
<keyword evidence="1" id="KW-1133">Transmembrane helix</keyword>
<accession>A0ABW8TCT5</accession>
<proteinExistence type="predicted"/>
<feature type="transmembrane region" description="Helical" evidence="1">
    <location>
        <begin position="12"/>
        <end position="32"/>
    </location>
</feature>